<proteinExistence type="predicted"/>
<sequence>MLKDHSAEFVVMNHNGDEELDGSTLLPYGILNEWNFGKKNKSGRSENESSEQTVTWSYGEKECDENNLIISVLEDVGVESESVMELSDSLVTNKSVCSFGVGIGEVVKEGSHDKQILPERKEKDANPMERGSKLAVGERRLVQTAENGLGVSDDEDFMSSLKELNEARELKRKEAIKKEKTRKSRLKKLKL</sequence>
<evidence type="ECO:0000313" key="2">
    <source>
        <dbReference type="Proteomes" id="UP001341840"/>
    </source>
</evidence>
<evidence type="ECO:0000313" key="1">
    <source>
        <dbReference type="EMBL" id="MED6193559.1"/>
    </source>
</evidence>
<accession>A0ABU6X7P8</accession>
<dbReference type="Proteomes" id="UP001341840">
    <property type="component" value="Unassembled WGS sequence"/>
</dbReference>
<protein>
    <submittedName>
        <fullName evidence="1">Uncharacterized protein</fullName>
    </submittedName>
</protein>
<reference evidence="1 2" key="1">
    <citation type="journal article" date="2023" name="Plants (Basel)">
        <title>Bridging the Gap: Combining Genomics and Transcriptomics Approaches to Understand Stylosanthes scabra, an Orphan Legume from the Brazilian Caatinga.</title>
        <authorList>
            <person name="Ferreira-Neto J.R.C."/>
            <person name="da Silva M.D."/>
            <person name="Binneck E."/>
            <person name="de Melo N.F."/>
            <person name="da Silva R.H."/>
            <person name="de Melo A.L.T.M."/>
            <person name="Pandolfi V."/>
            <person name="Bustamante F.O."/>
            <person name="Brasileiro-Vidal A.C."/>
            <person name="Benko-Iseppon A.M."/>
        </authorList>
    </citation>
    <scope>NUCLEOTIDE SEQUENCE [LARGE SCALE GENOMIC DNA]</scope>
    <source>
        <tissue evidence="1">Leaves</tissue>
    </source>
</reference>
<gene>
    <name evidence="1" type="ORF">PIB30_020703</name>
</gene>
<dbReference type="EMBL" id="JASCZI010211515">
    <property type="protein sequence ID" value="MED6193559.1"/>
    <property type="molecule type" value="Genomic_DNA"/>
</dbReference>
<comment type="caution">
    <text evidence="1">The sequence shown here is derived from an EMBL/GenBank/DDBJ whole genome shotgun (WGS) entry which is preliminary data.</text>
</comment>
<keyword evidence="2" id="KW-1185">Reference proteome</keyword>
<name>A0ABU6X7P8_9FABA</name>
<organism evidence="1 2">
    <name type="scientific">Stylosanthes scabra</name>
    <dbReference type="NCBI Taxonomy" id="79078"/>
    <lineage>
        <taxon>Eukaryota</taxon>
        <taxon>Viridiplantae</taxon>
        <taxon>Streptophyta</taxon>
        <taxon>Embryophyta</taxon>
        <taxon>Tracheophyta</taxon>
        <taxon>Spermatophyta</taxon>
        <taxon>Magnoliopsida</taxon>
        <taxon>eudicotyledons</taxon>
        <taxon>Gunneridae</taxon>
        <taxon>Pentapetalae</taxon>
        <taxon>rosids</taxon>
        <taxon>fabids</taxon>
        <taxon>Fabales</taxon>
        <taxon>Fabaceae</taxon>
        <taxon>Papilionoideae</taxon>
        <taxon>50 kb inversion clade</taxon>
        <taxon>dalbergioids sensu lato</taxon>
        <taxon>Dalbergieae</taxon>
        <taxon>Pterocarpus clade</taxon>
        <taxon>Stylosanthes</taxon>
    </lineage>
</organism>